<dbReference type="Proteomes" id="UP000007844">
    <property type="component" value="Chromosome"/>
</dbReference>
<dbReference type="KEGG" id="daf:Desaf_2272"/>
<dbReference type="STRING" id="690850.Desaf_2272"/>
<name>F3YXA0_DESAF</name>
<evidence type="ECO:0008006" key="3">
    <source>
        <dbReference type="Google" id="ProtNLM"/>
    </source>
</evidence>
<gene>
    <name evidence="1" type="ORF">Desaf_2272</name>
</gene>
<organism evidence="1 2">
    <name type="scientific">Desulfocurvibacter africanus subsp. africanus str. Walvis Bay</name>
    <dbReference type="NCBI Taxonomy" id="690850"/>
    <lineage>
        <taxon>Bacteria</taxon>
        <taxon>Pseudomonadati</taxon>
        <taxon>Thermodesulfobacteriota</taxon>
        <taxon>Desulfovibrionia</taxon>
        <taxon>Desulfovibrionales</taxon>
        <taxon>Desulfovibrionaceae</taxon>
        <taxon>Desulfocurvibacter</taxon>
    </lineage>
</organism>
<dbReference type="EMBL" id="CP003221">
    <property type="protein sequence ID" value="EGJ50598.1"/>
    <property type="molecule type" value="Genomic_DNA"/>
</dbReference>
<accession>F3YXA0</accession>
<sequence length="215" mass="24033">MDVKALLEEIKASPYEEIEIRAPHTGVIEFAVKNAGGKVFGPAGTWKEKPGTLLAHVTRERNKKPIHAPQKGEIKDIAQDLSGKFVEAGTRLMTLRHFLSRDEVIEAILKKTLHLVTAPEKAKYYFVPEVDQKIKASGIRSIKVTDGMDLFIMSRMKREALVSYKGPEGQIYSAYFAYGENIDSGQPLIGVCPGDQFSMIQEVVAQVRSEWKEID</sequence>
<proteinExistence type="predicted"/>
<dbReference type="RefSeq" id="WP_014260309.1">
    <property type="nucleotide sequence ID" value="NC_016629.1"/>
</dbReference>
<evidence type="ECO:0000313" key="1">
    <source>
        <dbReference type="EMBL" id="EGJ50598.1"/>
    </source>
</evidence>
<keyword evidence="2" id="KW-1185">Reference proteome</keyword>
<reference evidence="1 2" key="1">
    <citation type="journal article" date="2011" name="J. Bacteriol.">
        <title>Genome sequence of the mercury-methylating and pleomorphic Desulfovibrio africanus Strain Walvis Bay.</title>
        <authorList>
            <person name="Brown S.D."/>
            <person name="Wall J.D."/>
            <person name="Kucken A.M."/>
            <person name="Gilmour C.C."/>
            <person name="Podar M."/>
            <person name="Brandt C.C."/>
            <person name="Teshima H."/>
            <person name="Detter J.C."/>
            <person name="Han C.S."/>
            <person name="Land M.L."/>
            <person name="Lucas S."/>
            <person name="Han J."/>
            <person name="Pennacchio L."/>
            <person name="Nolan M."/>
            <person name="Pitluck S."/>
            <person name="Woyke T."/>
            <person name="Goodwin L."/>
            <person name="Palumbo A.V."/>
            <person name="Elias D.A."/>
        </authorList>
    </citation>
    <scope>NUCLEOTIDE SEQUENCE [LARGE SCALE GENOMIC DNA]</scope>
    <source>
        <strain evidence="1 2">Walvis Bay</strain>
    </source>
</reference>
<evidence type="ECO:0000313" key="2">
    <source>
        <dbReference type="Proteomes" id="UP000007844"/>
    </source>
</evidence>
<dbReference type="HOGENOM" id="CLU_1275963_0_0_7"/>
<dbReference type="eggNOG" id="COG0511">
    <property type="taxonomic scope" value="Bacteria"/>
</dbReference>
<protein>
    <recommendedName>
        <fullName evidence="3">Biotin/lipoyl attachment domain-containing protein</fullName>
    </recommendedName>
</protein>
<dbReference type="AlphaFoldDB" id="F3YXA0"/>